<keyword evidence="3" id="KW-0285">Flavoprotein</keyword>
<dbReference type="InterPro" id="IPR036318">
    <property type="entry name" value="FAD-bd_PCMH-like_sf"/>
</dbReference>
<keyword evidence="4" id="KW-0274">FAD</keyword>
<dbReference type="InterPro" id="IPR016169">
    <property type="entry name" value="FAD-bd_PCMH_sub2"/>
</dbReference>
<dbReference type="GO" id="GO:0016491">
    <property type="term" value="F:oxidoreductase activity"/>
    <property type="evidence" value="ECO:0007669"/>
    <property type="project" value="UniProtKB-KW"/>
</dbReference>
<dbReference type="STRING" id="230819.A0A5C3L7K7"/>
<feature type="domain" description="FAD-binding PCMH-type" evidence="6">
    <location>
        <begin position="36"/>
        <end position="203"/>
    </location>
</feature>
<dbReference type="PROSITE" id="PS51387">
    <property type="entry name" value="FAD_PCMH"/>
    <property type="match status" value="1"/>
</dbReference>
<name>A0A5C3L7K7_COPMA</name>
<reference evidence="7 8" key="1">
    <citation type="journal article" date="2019" name="Nat. Ecol. Evol.">
        <title>Megaphylogeny resolves global patterns of mushroom evolution.</title>
        <authorList>
            <person name="Varga T."/>
            <person name="Krizsan K."/>
            <person name="Foldi C."/>
            <person name="Dima B."/>
            <person name="Sanchez-Garcia M."/>
            <person name="Sanchez-Ramirez S."/>
            <person name="Szollosi G.J."/>
            <person name="Szarkandi J.G."/>
            <person name="Papp V."/>
            <person name="Albert L."/>
            <person name="Andreopoulos W."/>
            <person name="Angelini C."/>
            <person name="Antonin V."/>
            <person name="Barry K.W."/>
            <person name="Bougher N.L."/>
            <person name="Buchanan P."/>
            <person name="Buyck B."/>
            <person name="Bense V."/>
            <person name="Catcheside P."/>
            <person name="Chovatia M."/>
            <person name="Cooper J."/>
            <person name="Damon W."/>
            <person name="Desjardin D."/>
            <person name="Finy P."/>
            <person name="Geml J."/>
            <person name="Haridas S."/>
            <person name="Hughes K."/>
            <person name="Justo A."/>
            <person name="Karasinski D."/>
            <person name="Kautmanova I."/>
            <person name="Kiss B."/>
            <person name="Kocsube S."/>
            <person name="Kotiranta H."/>
            <person name="LaButti K.M."/>
            <person name="Lechner B.E."/>
            <person name="Liimatainen K."/>
            <person name="Lipzen A."/>
            <person name="Lukacs Z."/>
            <person name="Mihaltcheva S."/>
            <person name="Morgado L.N."/>
            <person name="Niskanen T."/>
            <person name="Noordeloos M.E."/>
            <person name="Ohm R.A."/>
            <person name="Ortiz-Santana B."/>
            <person name="Ovrebo C."/>
            <person name="Racz N."/>
            <person name="Riley R."/>
            <person name="Savchenko A."/>
            <person name="Shiryaev A."/>
            <person name="Soop K."/>
            <person name="Spirin V."/>
            <person name="Szebenyi C."/>
            <person name="Tomsovsky M."/>
            <person name="Tulloss R.E."/>
            <person name="Uehling J."/>
            <person name="Grigoriev I.V."/>
            <person name="Vagvolgyi C."/>
            <person name="Papp T."/>
            <person name="Martin F.M."/>
            <person name="Miettinen O."/>
            <person name="Hibbett D.S."/>
            <person name="Nagy L.G."/>
        </authorList>
    </citation>
    <scope>NUCLEOTIDE SEQUENCE [LARGE SCALE GENOMIC DNA]</scope>
    <source>
        <strain evidence="7 8">CBS 121175</strain>
    </source>
</reference>
<evidence type="ECO:0000256" key="4">
    <source>
        <dbReference type="ARBA" id="ARBA00022827"/>
    </source>
</evidence>
<comment type="similarity">
    <text evidence="2">Belongs to the oxygen-dependent FAD-linked oxidoreductase family.</text>
</comment>
<evidence type="ECO:0000256" key="1">
    <source>
        <dbReference type="ARBA" id="ARBA00001974"/>
    </source>
</evidence>
<keyword evidence="8" id="KW-1185">Reference proteome</keyword>
<dbReference type="GO" id="GO:0071949">
    <property type="term" value="F:FAD binding"/>
    <property type="evidence" value="ECO:0007669"/>
    <property type="project" value="InterPro"/>
</dbReference>
<dbReference type="OrthoDB" id="415825at2759"/>
<evidence type="ECO:0000259" key="6">
    <source>
        <dbReference type="PROSITE" id="PS51387"/>
    </source>
</evidence>
<dbReference type="Gene3D" id="3.30.43.10">
    <property type="entry name" value="Uridine Diphospho-n-acetylenolpyruvylglucosamine Reductase, domain 2"/>
    <property type="match status" value="1"/>
</dbReference>
<evidence type="ECO:0000256" key="3">
    <source>
        <dbReference type="ARBA" id="ARBA00022630"/>
    </source>
</evidence>
<dbReference type="Gene3D" id="3.30.465.10">
    <property type="match status" value="1"/>
</dbReference>
<dbReference type="InterPro" id="IPR016166">
    <property type="entry name" value="FAD-bd_PCMH"/>
</dbReference>
<evidence type="ECO:0000313" key="8">
    <source>
        <dbReference type="Proteomes" id="UP000307440"/>
    </source>
</evidence>
<dbReference type="SUPFAM" id="SSF56176">
    <property type="entry name" value="FAD-binding/transporter-associated domain-like"/>
    <property type="match status" value="1"/>
</dbReference>
<gene>
    <name evidence="7" type="ORF">FA15DRAFT_678093</name>
</gene>
<dbReference type="Gene3D" id="3.40.462.20">
    <property type="match status" value="1"/>
</dbReference>
<evidence type="ECO:0000256" key="2">
    <source>
        <dbReference type="ARBA" id="ARBA00005466"/>
    </source>
</evidence>
<dbReference type="InterPro" id="IPR016167">
    <property type="entry name" value="FAD-bd_PCMH_sub1"/>
</dbReference>
<proteinExistence type="inferred from homology"/>
<dbReference type="EMBL" id="ML210152">
    <property type="protein sequence ID" value="TFK28994.1"/>
    <property type="molecule type" value="Genomic_DNA"/>
</dbReference>
<dbReference type="PANTHER" id="PTHR42973:SF39">
    <property type="entry name" value="FAD-BINDING PCMH-TYPE DOMAIN-CONTAINING PROTEIN"/>
    <property type="match status" value="1"/>
</dbReference>
<dbReference type="Proteomes" id="UP000307440">
    <property type="component" value="Unassembled WGS sequence"/>
</dbReference>
<dbReference type="InterPro" id="IPR006094">
    <property type="entry name" value="Oxid_FAD_bind_N"/>
</dbReference>
<sequence length="424" mass="46615">MAANSFQSFIQRITGDVITPEHSSYIASIARWATNAQRTAKAVVYAKNTNDIVAAIAFAKENKLLFAICGGGHNASGASSAEDGIVVDLSRYLNGVRINAEERLGYAGGGALWRNVDEEAIKYGLAAVGGTVNHGLTVGGGYGWLSGQYGLALDNLQQATVVTADGSVRTASENENSDLFWAIRGGGSNFGVVAEFVFRLHPQRRKIFAGTALYPLDKVEALIETTKRWWPNIKEHEGMFQAAFSDPEGNTFMQAVFFYNGSEDEGRKNFKAFFDIGPLTDTTNEIPYEEMNAIQNHILDHGKGYYVKGFAQKEPDYAIAKAGEFSLTCLYEYFPLEKINSVPVASTAFRRMASQNILGMDKSQKARELMNEVFNTIISPAQLVPEQDKVGYVNYVATGAERQLERAHQSFGPNLPRLREVKKK</sequence>
<comment type="cofactor">
    <cofactor evidence="1">
        <name>FAD</name>
        <dbReference type="ChEBI" id="CHEBI:57692"/>
    </cofactor>
</comment>
<dbReference type="PANTHER" id="PTHR42973">
    <property type="entry name" value="BINDING OXIDOREDUCTASE, PUTATIVE (AFU_ORTHOLOGUE AFUA_1G17690)-RELATED"/>
    <property type="match status" value="1"/>
</dbReference>
<accession>A0A5C3L7K7</accession>
<keyword evidence="5" id="KW-0560">Oxidoreductase</keyword>
<dbReference type="Pfam" id="PF01565">
    <property type="entry name" value="FAD_binding_4"/>
    <property type="match status" value="1"/>
</dbReference>
<dbReference type="InterPro" id="IPR050416">
    <property type="entry name" value="FAD-linked_Oxidoreductase"/>
</dbReference>
<organism evidence="7 8">
    <name type="scientific">Coprinopsis marcescibilis</name>
    <name type="common">Agaric fungus</name>
    <name type="synonym">Psathyrella marcescibilis</name>
    <dbReference type="NCBI Taxonomy" id="230819"/>
    <lineage>
        <taxon>Eukaryota</taxon>
        <taxon>Fungi</taxon>
        <taxon>Dikarya</taxon>
        <taxon>Basidiomycota</taxon>
        <taxon>Agaricomycotina</taxon>
        <taxon>Agaricomycetes</taxon>
        <taxon>Agaricomycetidae</taxon>
        <taxon>Agaricales</taxon>
        <taxon>Agaricineae</taxon>
        <taxon>Psathyrellaceae</taxon>
        <taxon>Coprinopsis</taxon>
    </lineage>
</organism>
<dbReference type="AlphaFoldDB" id="A0A5C3L7K7"/>
<evidence type="ECO:0000256" key="5">
    <source>
        <dbReference type="ARBA" id="ARBA00023002"/>
    </source>
</evidence>
<evidence type="ECO:0000313" key="7">
    <source>
        <dbReference type="EMBL" id="TFK28994.1"/>
    </source>
</evidence>
<protein>
    <submittedName>
        <fullName evidence="7">FAD binding domain-containing protein</fullName>
    </submittedName>
</protein>